<name>A0A9D4KU80_DREPO</name>
<keyword evidence="3" id="KW-1185">Reference proteome</keyword>
<dbReference type="Proteomes" id="UP000828390">
    <property type="component" value="Unassembled WGS sequence"/>
</dbReference>
<feature type="compositionally biased region" description="Gly residues" evidence="1">
    <location>
        <begin position="63"/>
        <end position="72"/>
    </location>
</feature>
<comment type="caution">
    <text evidence="2">The sequence shown here is derived from an EMBL/GenBank/DDBJ whole genome shotgun (WGS) entry which is preliminary data.</text>
</comment>
<accession>A0A9D4KU80</accession>
<feature type="compositionally biased region" description="Polar residues" evidence="1">
    <location>
        <begin position="73"/>
        <end position="86"/>
    </location>
</feature>
<evidence type="ECO:0000313" key="3">
    <source>
        <dbReference type="Proteomes" id="UP000828390"/>
    </source>
</evidence>
<organism evidence="2 3">
    <name type="scientific">Dreissena polymorpha</name>
    <name type="common">Zebra mussel</name>
    <name type="synonym">Mytilus polymorpha</name>
    <dbReference type="NCBI Taxonomy" id="45954"/>
    <lineage>
        <taxon>Eukaryota</taxon>
        <taxon>Metazoa</taxon>
        <taxon>Spiralia</taxon>
        <taxon>Lophotrochozoa</taxon>
        <taxon>Mollusca</taxon>
        <taxon>Bivalvia</taxon>
        <taxon>Autobranchia</taxon>
        <taxon>Heteroconchia</taxon>
        <taxon>Euheterodonta</taxon>
        <taxon>Imparidentia</taxon>
        <taxon>Neoheterodontei</taxon>
        <taxon>Myida</taxon>
        <taxon>Dreissenoidea</taxon>
        <taxon>Dreissenidae</taxon>
        <taxon>Dreissena</taxon>
    </lineage>
</organism>
<dbReference type="AlphaFoldDB" id="A0A9D4KU80"/>
<proteinExistence type="predicted"/>
<gene>
    <name evidence="2" type="ORF">DPMN_088516</name>
</gene>
<evidence type="ECO:0000256" key="1">
    <source>
        <dbReference type="SAM" id="MobiDB-lite"/>
    </source>
</evidence>
<protein>
    <submittedName>
        <fullName evidence="2">Uncharacterized protein</fullName>
    </submittedName>
</protein>
<dbReference type="EMBL" id="JAIWYP010000003">
    <property type="protein sequence ID" value="KAH3846217.1"/>
    <property type="molecule type" value="Genomic_DNA"/>
</dbReference>
<evidence type="ECO:0000313" key="2">
    <source>
        <dbReference type="EMBL" id="KAH3846217.1"/>
    </source>
</evidence>
<reference evidence="2" key="1">
    <citation type="journal article" date="2019" name="bioRxiv">
        <title>The Genome of the Zebra Mussel, Dreissena polymorpha: A Resource for Invasive Species Research.</title>
        <authorList>
            <person name="McCartney M.A."/>
            <person name="Auch B."/>
            <person name="Kono T."/>
            <person name="Mallez S."/>
            <person name="Zhang Y."/>
            <person name="Obille A."/>
            <person name="Becker A."/>
            <person name="Abrahante J.E."/>
            <person name="Garbe J."/>
            <person name="Badalamenti J.P."/>
            <person name="Herman A."/>
            <person name="Mangelson H."/>
            <person name="Liachko I."/>
            <person name="Sullivan S."/>
            <person name="Sone E.D."/>
            <person name="Koren S."/>
            <person name="Silverstein K.A.T."/>
            <person name="Beckman K.B."/>
            <person name="Gohl D.M."/>
        </authorList>
    </citation>
    <scope>NUCLEOTIDE SEQUENCE</scope>
    <source>
        <strain evidence="2">Duluth1</strain>
        <tissue evidence="2">Whole animal</tissue>
    </source>
</reference>
<feature type="region of interest" description="Disordered" evidence="1">
    <location>
        <begin position="58"/>
        <end position="92"/>
    </location>
</feature>
<reference evidence="2" key="2">
    <citation type="submission" date="2020-11" db="EMBL/GenBank/DDBJ databases">
        <authorList>
            <person name="McCartney M.A."/>
            <person name="Auch B."/>
            <person name="Kono T."/>
            <person name="Mallez S."/>
            <person name="Becker A."/>
            <person name="Gohl D.M."/>
            <person name="Silverstein K.A.T."/>
            <person name="Koren S."/>
            <person name="Bechman K.B."/>
            <person name="Herman A."/>
            <person name="Abrahante J.E."/>
            <person name="Garbe J."/>
        </authorList>
    </citation>
    <scope>NUCLEOTIDE SEQUENCE</scope>
    <source>
        <strain evidence="2">Duluth1</strain>
        <tissue evidence="2">Whole animal</tissue>
    </source>
</reference>
<sequence>MQRSCQPLFIVKSSLAWTLQRSRLKRDGNSGTAGLPVWRSYGADLGLGFGHFWRPQEHRPGGLIEGPQGGGTQYAQRTGETVSGMKTTVGDV</sequence>